<dbReference type="AlphaFoldDB" id="Q7YZC8"/>
<proteinExistence type="evidence at transcript level"/>
<keyword evidence="4" id="KW-0067">ATP-binding</keyword>
<evidence type="ECO:0000256" key="4">
    <source>
        <dbReference type="PIRSR" id="PIRSR600407-2"/>
    </source>
</evidence>
<dbReference type="GO" id="GO:0005524">
    <property type="term" value="F:ATP binding"/>
    <property type="evidence" value="ECO:0007669"/>
    <property type="project" value="UniProtKB-KW"/>
</dbReference>
<name>Q7YZC8_SARNE</name>
<reference evidence="8" key="1">
    <citation type="journal article" date="2006" name="Int. J. Parasitol.">
        <title>Identification of a dithiol-dependent nucleoside triphosphate hydrolase in Sarcocystis neurona.</title>
        <authorList>
            <person name="Zhang D."/>
            <person name="Gaji R.Y."/>
            <person name="Howe D.K."/>
        </authorList>
    </citation>
    <scope>NUCLEOTIDE SEQUENCE</scope>
    <source>
        <strain evidence="8">SN3</strain>
    </source>
</reference>
<dbReference type="Pfam" id="PF01150">
    <property type="entry name" value="GDA1_CD39"/>
    <property type="match status" value="1"/>
</dbReference>
<accession>Q7YZC8</accession>
<feature type="region of interest" description="Disordered" evidence="6">
    <location>
        <begin position="46"/>
        <end position="115"/>
    </location>
</feature>
<evidence type="ECO:0000256" key="5">
    <source>
        <dbReference type="RuleBase" id="RU003833"/>
    </source>
</evidence>
<evidence type="ECO:0000313" key="8">
    <source>
        <dbReference type="EMBL" id="AAP88692.1"/>
    </source>
</evidence>
<evidence type="ECO:0000256" key="7">
    <source>
        <dbReference type="SAM" id="SignalP"/>
    </source>
</evidence>
<dbReference type="VEuPathDB" id="ToxoDB:SN3_00400080"/>
<evidence type="ECO:0000256" key="1">
    <source>
        <dbReference type="ARBA" id="ARBA00009283"/>
    </source>
</evidence>
<dbReference type="InterPro" id="IPR017227">
    <property type="entry name" value="NTPase_alveloata"/>
</dbReference>
<feature type="compositionally biased region" description="Basic and acidic residues" evidence="6">
    <location>
        <begin position="65"/>
        <end position="82"/>
    </location>
</feature>
<keyword evidence="2 5" id="KW-0378">Hydrolase</keyword>
<dbReference type="Gene3D" id="3.30.420.540">
    <property type="match status" value="1"/>
</dbReference>
<dbReference type="InterPro" id="IPR000407">
    <property type="entry name" value="GDA1_CD39_NTPase"/>
</dbReference>
<feature type="signal peptide" evidence="7">
    <location>
        <begin position="1"/>
        <end position="22"/>
    </location>
</feature>
<feature type="chain" id="PRO_5004298447" evidence="7">
    <location>
        <begin position="23"/>
        <end position="714"/>
    </location>
</feature>
<protein>
    <submittedName>
        <fullName evidence="8">Nucleoside triphosphate hydrolase</fullName>
    </submittedName>
</protein>
<dbReference type="PIRSF" id="PIRSF037506">
    <property type="entry name" value="NTPase"/>
    <property type="match status" value="1"/>
</dbReference>
<dbReference type="PROSITE" id="PS01238">
    <property type="entry name" value="GDA1_CD39_NTPASE"/>
    <property type="match status" value="1"/>
</dbReference>
<keyword evidence="4" id="KW-0547">Nucleotide-binding</keyword>
<dbReference type="PANTHER" id="PTHR11782">
    <property type="entry name" value="ADENOSINE/GUANOSINE DIPHOSPHATASE"/>
    <property type="match status" value="1"/>
</dbReference>
<dbReference type="GO" id="GO:0017111">
    <property type="term" value="F:ribonucleoside triphosphate phosphatase activity"/>
    <property type="evidence" value="ECO:0007669"/>
    <property type="project" value="InterPro"/>
</dbReference>
<sequence>MAGARWFVVAVVFGLTCKLIKRNGGTVNAISLKIKQHASVESTVLRPRDESEVNVGSLDPVGEAEGQRRPDAEIREVPEDVGRSLGDAQNLNSDADSNSHEVGAESGPQGAETSVGFSELGSKVGSRWSSNLESRLAQEMSPHVAAQAVLLIDGGSSKTQPVMFKMQTVGRPGKPRAVLEETILMIGEGKKRQGVREILETFLDGAAGPGWESRPLESDELVDHFPALETQVAEFVGGMLEEAGKLLEQTLSQEEKKTAKLFGVPVLFNSTAGIRDFAAWCASGFFVAVRRAVNVHPPVEGFKFYTDPELTRTLSGEEEGVSAFLTANHLLGYLRRLQRDAANGVMTHAHENLAGIVEVGGASMQIVLPVPVTTLPPASVHVVKMREDGYLSGDYPPVNLLAISYMQLGANSASGAFLKGLCSEPRRLRAGVCHNPCLHRNFEQDCSAGPVTITPQGEVIVNKELKKNRLKPLATYCGEANEDIARRHTTRLTCRAAGISPTGNSLRERVEIPHCTRIVGTGDFGECVRSVDNILLNSAFALPANTEAEGIGFDTPGQIFSTLSSSAPLLVTGASVVFPLKNLNRLGLLPEDYSGSTEQLEQAAVAFCNSPMHREGNKLVVRVRDKELVLDSFTYEDCLRLAFTYTLLSRLNNGKEKPMSVKFSTKIADPVTGKELGSAGWPIGRIVKETQDRVSWSMRAYENGAAFSYGFSER</sequence>
<gene>
    <name evidence="8" type="primary">NTP</name>
</gene>
<dbReference type="GO" id="GO:0005576">
    <property type="term" value="C:extracellular region"/>
    <property type="evidence" value="ECO:0007669"/>
    <property type="project" value="InterPro"/>
</dbReference>
<dbReference type="VEuPathDB" id="ToxoDB:SRCN_178"/>
<feature type="active site" description="Proton acceptor" evidence="3">
    <location>
        <position position="319"/>
    </location>
</feature>
<comment type="similarity">
    <text evidence="1 5">Belongs to the GDA1/CD39 NTPase family.</text>
</comment>
<evidence type="ECO:0000256" key="6">
    <source>
        <dbReference type="SAM" id="MobiDB-lite"/>
    </source>
</evidence>
<feature type="binding site" evidence="4">
    <location>
        <begin position="361"/>
        <end position="365"/>
    </location>
    <ligand>
        <name>ATP</name>
        <dbReference type="ChEBI" id="CHEBI:30616"/>
    </ligand>
</feature>
<evidence type="ECO:0000256" key="3">
    <source>
        <dbReference type="PIRSR" id="PIRSR037506-1"/>
    </source>
</evidence>
<dbReference type="EMBL" id="AY325815">
    <property type="protein sequence ID" value="AAP88692.1"/>
    <property type="molecule type" value="mRNA"/>
</dbReference>
<organism evidence="8">
    <name type="scientific">Sarcocystis neurona</name>
    <dbReference type="NCBI Taxonomy" id="42890"/>
    <lineage>
        <taxon>Eukaryota</taxon>
        <taxon>Sar</taxon>
        <taxon>Alveolata</taxon>
        <taxon>Apicomplexa</taxon>
        <taxon>Conoidasida</taxon>
        <taxon>Coccidia</taxon>
        <taxon>Eucoccidiorida</taxon>
        <taxon>Eimeriorina</taxon>
        <taxon>Sarcocystidae</taxon>
        <taxon>Sarcocystis</taxon>
    </lineage>
</organism>
<dbReference type="Gene3D" id="3.30.420.530">
    <property type="match status" value="1"/>
</dbReference>
<evidence type="ECO:0000256" key="2">
    <source>
        <dbReference type="ARBA" id="ARBA00022801"/>
    </source>
</evidence>
<feature type="compositionally biased region" description="Polar residues" evidence="6">
    <location>
        <begin position="87"/>
        <end position="96"/>
    </location>
</feature>
<keyword evidence="7" id="KW-0732">Signal</keyword>